<evidence type="ECO:0000256" key="4">
    <source>
        <dbReference type="PIRSR" id="PIRSR606689-2"/>
    </source>
</evidence>
<dbReference type="GO" id="GO:0003924">
    <property type="term" value="F:GTPase activity"/>
    <property type="evidence" value="ECO:0007669"/>
    <property type="project" value="InterPro"/>
</dbReference>
<keyword evidence="1 3" id="KW-0547">Nucleotide-binding</keyword>
<gene>
    <name evidence="5" type="ORF">P167DRAFT_531083</name>
</gene>
<dbReference type="AlphaFoldDB" id="A0A3N4L7S2"/>
<evidence type="ECO:0000256" key="3">
    <source>
        <dbReference type="PIRSR" id="PIRSR606689-1"/>
    </source>
</evidence>
<keyword evidence="4" id="KW-0479">Metal-binding</keyword>
<sequence length="334" mass="36972">MSFIGRLCSGFGLFSAIRPRRKTSQGKTAHSVAGADTGICSACTSSSDNCNCLHTRGTMVSTSSSSTTSDDATSPPRCLLLGLEGSGKTTFVNRIKTGEYIDTEPTSDFLVEEVVVNKKGETITFIEVGGTNRRGIRLQFLKAMPGQAISILFFIDVTSSPEALQKAFEELVYVITYTQERACSIHYLGVVLNKQDLLNSPPTSLSGRTRKKSLSWGTKKPVQQKQPRVDLDLERYVAMEVIEGEENERMDSQSEIVKWIQKETRDAIEKHKLAQPEELDFYSELLYTGPDGKGISMKRGDGVQEVYHRLVQGMKAGRERPSLSVLEKIAEEKL</sequence>
<dbReference type="InterPro" id="IPR027417">
    <property type="entry name" value="P-loop_NTPase"/>
</dbReference>
<organism evidence="5 6">
    <name type="scientific">Morchella conica CCBAS932</name>
    <dbReference type="NCBI Taxonomy" id="1392247"/>
    <lineage>
        <taxon>Eukaryota</taxon>
        <taxon>Fungi</taxon>
        <taxon>Dikarya</taxon>
        <taxon>Ascomycota</taxon>
        <taxon>Pezizomycotina</taxon>
        <taxon>Pezizomycetes</taxon>
        <taxon>Pezizales</taxon>
        <taxon>Morchellaceae</taxon>
        <taxon>Morchella</taxon>
    </lineage>
</organism>
<dbReference type="GO" id="GO:0005525">
    <property type="term" value="F:GTP binding"/>
    <property type="evidence" value="ECO:0007669"/>
    <property type="project" value="UniProtKB-KW"/>
</dbReference>
<accession>A0A3N4L7S2</accession>
<protein>
    <recommendedName>
        <fullName evidence="7">P-loop containing nucleoside triphosphate hydrolase protein</fullName>
    </recommendedName>
</protein>
<dbReference type="InterPro" id="IPR024156">
    <property type="entry name" value="Small_GTPase_ARF"/>
</dbReference>
<evidence type="ECO:0000313" key="5">
    <source>
        <dbReference type="EMBL" id="RPB17509.1"/>
    </source>
</evidence>
<evidence type="ECO:0000256" key="2">
    <source>
        <dbReference type="ARBA" id="ARBA00023134"/>
    </source>
</evidence>
<name>A0A3N4L7S2_9PEZI</name>
<dbReference type="OrthoDB" id="5358097at2759"/>
<reference evidence="5 6" key="1">
    <citation type="journal article" date="2018" name="Nat. Ecol. Evol.">
        <title>Pezizomycetes genomes reveal the molecular basis of ectomycorrhizal truffle lifestyle.</title>
        <authorList>
            <person name="Murat C."/>
            <person name="Payen T."/>
            <person name="Noel B."/>
            <person name="Kuo A."/>
            <person name="Morin E."/>
            <person name="Chen J."/>
            <person name="Kohler A."/>
            <person name="Krizsan K."/>
            <person name="Balestrini R."/>
            <person name="Da Silva C."/>
            <person name="Montanini B."/>
            <person name="Hainaut M."/>
            <person name="Levati E."/>
            <person name="Barry K.W."/>
            <person name="Belfiori B."/>
            <person name="Cichocki N."/>
            <person name="Clum A."/>
            <person name="Dockter R.B."/>
            <person name="Fauchery L."/>
            <person name="Guy J."/>
            <person name="Iotti M."/>
            <person name="Le Tacon F."/>
            <person name="Lindquist E.A."/>
            <person name="Lipzen A."/>
            <person name="Malagnac F."/>
            <person name="Mello A."/>
            <person name="Molinier V."/>
            <person name="Miyauchi S."/>
            <person name="Poulain J."/>
            <person name="Riccioni C."/>
            <person name="Rubini A."/>
            <person name="Sitrit Y."/>
            <person name="Splivallo R."/>
            <person name="Traeger S."/>
            <person name="Wang M."/>
            <person name="Zifcakova L."/>
            <person name="Wipf D."/>
            <person name="Zambonelli A."/>
            <person name="Paolocci F."/>
            <person name="Nowrousian M."/>
            <person name="Ottonello S."/>
            <person name="Baldrian P."/>
            <person name="Spatafora J.W."/>
            <person name="Henrissat B."/>
            <person name="Nagy L.G."/>
            <person name="Aury J.M."/>
            <person name="Wincker P."/>
            <person name="Grigoriev I.V."/>
            <person name="Bonfante P."/>
            <person name="Martin F.M."/>
        </authorList>
    </citation>
    <scope>NUCLEOTIDE SEQUENCE [LARGE SCALE GENOMIC DNA]</scope>
    <source>
        <strain evidence="5 6">CCBAS932</strain>
    </source>
</reference>
<keyword evidence="2 3" id="KW-0342">GTP-binding</keyword>
<dbReference type="Pfam" id="PF00025">
    <property type="entry name" value="Arf"/>
    <property type="match status" value="1"/>
</dbReference>
<dbReference type="Gene3D" id="3.40.50.300">
    <property type="entry name" value="P-loop containing nucleotide triphosphate hydrolases"/>
    <property type="match status" value="1"/>
</dbReference>
<feature type="binding site" evidence="3">
    <location>
        <position position="130"/>
    </location>
    <ligand>
        <name>GTP</name>
        <dbReference type="ChEBI" id="CHEBI:37565"/>
    </ligand>
</feature>
<dbReference type="InParanoid" id="A0A3N4L7S2"/>
<keyword evidence="6" id="KW-1185">Reference proteome</keyword>
<dbReference type="InterPro" id="IPR006689">
    <property type="entry name" value="Small_GTPase_ARF/SAR"/>
</dbReference>
<dbReference type="EMBL" id="ML119105">
    <property type="protein sequence ID" value="RPB17509.1"/>
    <property type="molecule type" value="Genomic_DNA"/>
</dbReference>
<dbReference type="SUPFAM" id="SSF52540">
    <property type="entry name" value="P-loop containing nucleoside triphosphate hydrolases"/>
    <property type="match status" value="1"/>
</dbReference>
<keyword evidence="4" id="KW-0460">Magnesium</keyword>
<feature type="binding site" evidence="3">
    <location>
        <begin position="193"/>
        <end position="196"/>
    </location>
    <ligand>
        <name>GTP</name>
        <dbReference type="ChEBI" id="CHEBI:37565"/>
    </ligand>
</feature>
<evidence type="ECO:0000256" key="1">
    <source>
        <dbReference type="ARBA" id="ARBA00022741"/>
    </source>
</evidence>
<dbReference type="STRING" id="1392247.A0A3N4L7S2"/>
<feature type="binding site" evidence="4">
    <location>
        <position position="89"/>
    </location>
    <ligand>
        <name>Mg(2+)</name>
        <dbReference type="ChEBI" id="CHEBI:18420"/>
    </ligand>
</feature>
<dbReference type="Proteomes" id="UP000277580">
    <property type="component" value="Unassembled WGS sequence"/>
</dbReference>
<dbReference type="GO" id="GO:0046872">
    <property type="term" value="F:metal ion binding"/>
    <property type="evidence" value="ECO:0007669"/>
    <property type="project" value="UniProtKB-KW"/>
</dbReference>
<evidence type="ECO:0008006" key="7">
    <source>
        <dbReference type="Google" id="ProtNLM"/>
    </source>
</evidence>
<feature type="binding site" evidence="3">
    <location>
        <begin position="82"/>
        <end position="89"/>
    </location>
    <ligand>
        <name>GTP</name>
        <dbReference type="ChEBI" id="CHEBI:37565"/>
    </ligand>
</feature>
<proteinExistence type="predicted"/>
<feature type="binding site" evidence="4">
    <location>
        <position position="106"/>
    </location>
    <ligand>
        <name>Mg(2+)</name>
        <dbReference type="ChEBI" id="CHEBI:18420"/>
    </ligand>
</feature>
<dbReference type="PANTHER" id="PTHR11711">
    <property type="entry name" value="ADP RIBOSYLATION FACTOR-RELATED"/>
    <property type="match status" value="1"/>
</dbReference>
<evidence type="ECO:0000313" key="6">
    <source>
        <dbReference type="Proteomes" id="UP000277580"/>
    </source>
</evidence>